<sequence length="153" mass="17738">MDSTLVNWEALDRLILDFAKSENLIDDSASTSTISFPSSSPSSFSSSYQSRFIIRQIRRFLESGDIDSTLHLLRSHAPFILDDRRLLFRLQKQKFMELLRRGTDEARDSAIECIRTALAPCALDAYPVCLFLLNFMTKKYFLLNLVMNRLNRY</sequence>
<evidence type="ECO:0000313" key="3">
    <source>
        <dbReference type="Proteomes" id="UP001151532"/>
    </source>
</evidence>
<protein>
    <submittedName>
        <fullName evidence="2">RAN-BINDING PROTEIN IN THE MICROTUBULE-ORGANISING CENTRE PROTEIN</fullName>
    </submittedName>
</protein>
<accession>A0A9Q0WVU0</accession>
<reference evidence="2" key="2">
    <citation type="journal article" date="2023" name="Int. J. Mol. Sci.">
        <title>De Novo Assembly and Annotation of 11 Diverse Shrub Willow (Salix) Genomes Reveals Novel Gene Organization in Sex-Linked Regions.</title>
        <authorList>
            <person name="Hyden B."/>
            <person name="Feng K."/>
            <person name="Yates T.B."/>
            <person name="Jawdy S."/>
            <person name="Cereghino C."/>
            <person name="Smart L.B."/>
            <person name="Muchero W."/>
        </authorList>
    </citation>
    <scope>NUCLEOTIDE SEQUENCE</scope>
    <source>
        <tissue evidence="2">Shoot tip</tissue>
    </source>
</reference>
<dbReference type="InterPro" id="IPR024964">
    <property type="entry name" value="CTLH/CRA"/>
</dbReference>
<organism evidence="2 3">
    <name type="scientific">Salix purpurea</name>
    <name type="common">Purple osier willow</name>
    <dbReference type="NCBI Taxonomy" id="77065"/>
    <lineage>
        <taxon>Eukaryota</taxon>
        <taxon>Viridiplantae</taxon>
        <taxon>Streptophyta</taxon>
        <taxon>Embryophyta</taxon>
        <taxon>Tracheophyta</taxon>
        <taxon>Spermatophyta</taxon>
        <taxon>Magnoliopsida</taxon>
        <taxon>eudicotyledons</taxon>
        <taxon>Gunneridae</taxon>
        <taxon>Pentapetalae</taxon>
        <taxon>rosids</taxon>
        <taxon>fabids</taxon>
        <taxon>Malpighiales</taxon>
        <taxon>Salicaceae</taxon>
        <taxon>Saliceae</taxon>
        <taxon>Salix</taxon>
    </lineage>
</organism>
<dbReference type="Proteomes" id="UP001151532">
    <property type="component" value="Chromosome 5"/>
</dbReference>
<proteinExistence type="predicted"/>
<dbReference type="Pfam" id="PF10607">
    <property type="entry name" value="CTLH"/>
    <property type="match status" value="1"/>
</dbReference>
<dbReference type="OrthoDB" id="2415936at2759"/>
<reference evidence="2" key="1">
    <citation type="submission" date="2022-11" db="EMBL/GenBank/DDBJ databases">
        <authorList>
            <person name="Hyden B.L."/>
            <person name="Feng K."/>
            <person name="Yates T."/>
            <person name="Jawdy S."/>
            <person name="Smart L.B."/>
            <person name="Muchero W."/>
        </authorList>
    </citation>
    <scope>NUCLEOTIDE SEQUENCE</scope>
    <source>
        <tissue evidence="2">Shoot tip</tissue>
    </source>
</reference>
<dbReference type="AlphaFoldDB" id="A0A9Q0WVU0"/>
<dbReference type="SMART" id="SM00668">
    <property type="entry name" value="CTLH"/>
    <property type="match status" value="1"/>
</dbReference>
<name>A0A9Q0WVU0_SALPP</name>
<feature type="domain" description="CTLH" evidence="1">
    <location>
        <begin position="50"/>
        <end position="106"/>
    </location>
</feature>
<keyword evidence="3" id="KW-1185">Reference proteome</keyword>
<gene>
    <name evidence="2" type="ORF">OIU79_017761</name>
</gene>
<evidence type="ECO:0000313" key="2">
    <source>
        <dbReference type="EMBL" id="KAJ6774421.1"/>
    </source>
</evidence>
<evidence type="ECO:0000259" key="1">
    <source>
        <dbReference type="PROSITE" id="PS50897"/>
    </source>
</evidence>
<dbReference type="PROSITE" id="PS50897">
    <property type="entry name" value="CTLH"/>
    <property type="match status" value="1"/>
</dbReference>
<dbReference type="EMBL" id="JAPFFK010000002">
    <property type="protein sequence ID" value="KAJ6774421.1"/>
    <property type="molecule type" value="Genomic_DNA"/>
</dbReference>
<comment type="caution">
    <text evidence="2">The sequence shown here is derived from an EMBL/GenBank/DDBJ whole genome shotgun (WGS) entry which is preliminary data.</text>
</comment>
<dbReference type="InterPro" id="IPR006595">
    <property type="entry name" value="CTLH_C"/>
</dbReference>